<dbReference type="EMBL" id="BMAW01018758">
    <property type="protein sequence ID" value="GFT59967.1"/>
    <property type="molecule type" value="Genomic_DNA"/>
</dbReference>
<dbReference type="Proteomes" id="UP000887013">
    <property type="component" value="Unassembled WGS sequence"/>
</dbReference>
<protein>
    <submittedName>
        <fullName evidence="1">Uncharacterized protein</fullName>
    </submittedName>
</protein>
<reference evidence="1" key="1">
    <citation type="submission" date="2020-08" db="EMBL/GenBank/DDBJ databases">
        <title>Multicomponent nature underlies the extraordinary mechanical properties of spider dragline silk.</title>
        <authorList>
            <person name="Kono N."/>
            <person name="Nakamura H."/>
            <person name="Mori M."/>
            <person name="Yoshida Y."/>
            <person name="Ohtoshi R."/>
            <person name="Malay A.D."/>
            <person name="Moran D.A.P."/>
            <person name="Tomita M."/>
            <person name="Numata K."/>
            <person name="Arakawa K."/>
        </authorList>
    </citation>
    <scope>NUCLEOTIDE SEQUENCE</scope>
</reference>
<sequence length="92" mass="10982">MFWQKKHILKASVSNLELRFILLHTLKSPHYAASALQHSLTKHPRKAKVRQTIGTNKHIPWLPTTPSGRRKWRIWLDLSDTTKHLSPWWLKW</sequence>
<evidence type="ECO:0000313" key="2">
    <source>
        <dbReference type="Proteomes" id="UP000887013"/>
    </source>
</evidence>
<evidence type="ECO:0000313" key="1">
    <source>
        <dbReference type="EMBL" id="GFT59967.1"/>
    </source>
</evidence>
<comment type="caution">
    <text evidence="1">The sequence shown here is derived from an EMBL/GenBank/DDBJ whole genome shotgun (WGS) entry which is preliminary data.</text>
</comment>
<gene>
    <name evidence="1" type="ORF">NPIL_209841</name>
</gene>
<proteinExistence type="predicted"/>
<dbReference type="AlphaFoldDB" id="A0A8X6TV66"/>
<name>A0A8X6TV66_NEPPI</name>
<accession>A0A8X6TV66</accession>
<organism evidence="1 2">
    <name type="scientific">Nephila pilipes</name>
    <name type="common">Giant wood spider</name>
    <name type="synonym">Nephila maculata</name>
    <dbReference type="NCBI Taxonomy" id="299642"/>
    <lineage>
        <taxon>Eukaryota</taxon>
        <taxon>Metazoa</taxon>
        <taxon>Ecdysozoa</taxon>
        <taxon>Arthropoda</taxon>
        <taxon>Chelicerata</taxon>
        <taxon>Arachnida</taxon>
        <taxon>Araneae</taxon>
        <taxon>Araneomorphae</taxon>
        <taxon>Entelegynae</taxon>
        <taxon>Araneoidea</taxon>
        <taxon>Nephilidae</taxon>
        <taxon>Nephila</taxon>
    </lineage>
</organism>
<keyword evidence="2" id="KW-1185">Reference proteome</keyword>